<dbReference type="CDD" id="cd22249">
    <property type="entry name" value="UDM1_RNF168_RNF169-like"/>
    <property type="match status" value="1"/>
</dbReference>
<feature type="region of interest" description="Disordered" evidence="1">
    <location>
        <begin position="416"/>
        <end position="442"/>
    </location>
</feature>
<keyword evidence="3" id="KW-1185">Reference proteome</keyword>
<evidence type="ECO:0000256" key="1">
    <source>
        <dbReference type="SAM" id="MobiDB-lite"/>
    </source>
</evidence>
<feature type="compositionally biased region" description="Basic and acidic residues" evidence="1">
    <location>
        <begin position="280"/>
        <end position="290"/>
    </location>
</feature>
<feature type="compositionally biased region" description="Acidic residues" evidence="1">
    <location>
        <begin position="109"/>
        <end position="118"/>
    </location>
</feature>
<feature type="compositionally biased region" description="Polar residues" evidence="1">
    <location>
        <begin position="264"/>
        <end position="279"/>
    </location>
</feature>
<feature type="region of interest" description="Disordered" evidence="1">
    <location>
        <begin position="103"/>
        <end position="161"/>
    </location>
</feature>
<reference evidence="2" key="1">
    <citation type="submission" date="2022-01" db="EMBL/GenBank/DDBJ databases">
        <title>Genome Sequence Resource for Two Populations of Ditylenchus destructor, the Migratory Endoparasitic Phytonematode.</title>
        <authorList>
            <person name="Zhang H."/>
            <person name="Lin R."/>
            <person name="Xie B."/>
        </authorList>
    </citation>
    <scope>NUCLEOTIDE SEQUENCE</scope>
    <source>
        <strain evidence="2">BazhouSP</strain>
    </source>
</reference>
<proteinExistence type="predicted"/>
<name>A0AAD4MY78_9BILA</name>
<evidence type="ECO:0000313" key="3">
    <source>
        <dbReference type="Proteomes" id="UP001201812"/>
    </source>
</evidence>
<gene>
    <name evidence="2" type="ORF">DdX_11005</name>
</gene>
<dbReference type="EMBL" id="JAKKPZ010000028">
    <property type="protein sequence ID" value="KAI1709993.1"/>
    <property type="molecule type" value="Genomic_DNA"/>
</dbReference>
<accession>A0AAD4MY78</accession>
<dbReference type="AlphaFoldDB" id="A0AAD4MY78"/>
<comment type="caution">
    <text evidence="2">The sequence shown here is derived from an EMBL/GenBank/DDBJ whole genome shotgun (WGS) entry which is preliminary data.</text>
</comment>
<dbReference type="Proteomes" id="UP001201812">
    <property type="component" value="Unassembled WGS sequence"/>
</dbReference>
<feature type="region of interest" description="Disordered" evidence="1">
    <location>
        <begin position="243"/>
        <end position="295"/>
    </location>
</feature>
<evidence type="ECO:0000313" key="2">
    <source>
        <dbReference type="EMBL" id="KAI1709993.1"/>
    </source>
</evidence>
<feature type="compositionally biased region" description="Polar residues" evidence="1">
    <location>
        <begin position="122"/>
        <end position="157"/>
    </location>
</feature>
<sequence>MRRCVACGNSIERGAVLPANPIRRQDFLENLCLTKYSEFIANKCFICFDHFDPQDVISRDGVVVKLRHSQVVPIKLSTPFHNPRLEQKVNKLASERLAWSGNPSKLLGEDSDDVDDIEHVESPQSSEMNRRSVSARRSSPNQSEPARNTESQIQANSPPEEEGMILSGAISQCFLCGKVINNGASIPRDSYYRSEWRKGLNLDGYLPKTGMICLSHFRLDDIIFSSSGEPLRIKSGVAPVFKNPGDENNFNEPPKGATPEIAGPSTQGVNLESQTTSADNSKKDLQHQDESIDQQSLDSHVLNRNVCGARIRYNGGSGSDVPGKPSSCDIDPVSNIRFYEPHYRPGPEEMFCLSQVTQIGEKICSIENKFSQLVDLVTEFVMAKANAIEEQSNTAALRHQQRMNYEYQMQRKQEILKEQKRRERKARKTVERNKELEEKRQRKDEIKNMQPYLLYNGLKIYFPTSMRNDNRVCKVCYAKFDNKILLADHLMSETDLNDEHYRCFVCEQNVIYLSELAVQQHVMQAHPFEHEPRYGLFDDLTHRSKEVIRAYAEKMVGDNANVISLDSDSDGQPNDFFKDTAKKVFEIALLS</sequence>
<feature type="compositionally biased region" description="Basic and acidic residues" evidence="1">
    <location>
        <begin position="428"/>
        <end position="442"/>
    </location>
</feature>
<organism evidence="2 3">
    <name type="scientific">Ditylenchus destructor</name>
    <dbReference type="NCBI Taxonomy" id="166010"/>
    <lineage>
        <taxon>Eukaryota</taxon>
        <taxon>Metazoa</taxon>
        <taxon>Ecdysozoa</taxon>
        <taxon>Nematoda</taxon>
        <taxon>Chromadorea</taxon>
        <taxon>Rhabditida</taxon>
        <taxon>Tylenchina</taxon>
        <taxon>Tylenchomorpha</taxon>
        <taxon>Sphaerularioidea</taxon>
        <taxon>Anguinidae</taxon>
        <taxon>Anguininae</taxon>
        <taxon>Ditylenchus</taxon>
    </lineage>
</organism>
<protein>
    <submittedName>
        <fullName evidence="2">Uncharacterized protein</fullName>
    </submittedName>
</protein>